<dbReference type="InterPro" id="IPR003769">
    <property type="entry name" value="ClpS_core"/>
</dbReference>
<dbReference type="EMBL" id="BTSX01000005">
    <property type="protein sequence ID" value="GMT01121.1"/>
    <property type="molecule type" value="Genomic_DNA"/>
</dbReference>
<dbReference type="Pfam" id="PF02207">
    <property type="entry name" value="zf-UBR"/>
    <property type="match status" value="1"/>
</dbReference>
<evidence type="ECO:0000256" key="3">
    <source>
        <dbReference type="ARBA" id="ARBA00022679"/>
    </source>
</evidence>
<evidence type="ECO:0000256" key="11">
    <source>
        <dbReference type="SAM" id="MobiDB-lite"/>
    </source>
</evidence>
<accession>A0AAV5U2Q0</accession>
<feature type="compositionally biased region" description="Low complexity" evidence="11">
    <location>
        <begin position="1777"/>
        <end position="1802"/>
    </location>
</feature>
<evidence type="ECO:0000313" key="13">
    <source>
        <dbReference type="EMBL" id="GMT01121.1"/>
    </source>
</evidence>
<dbReference type="GO" id="GO:0000151">
    <property type="term" value="C:ubiquitin ligase complex"/>
    <property type="evidence" value="ECO:0007669"/>
    <property type="project" value="TreeGrafter"/>
</dbReference>
<dbReference type="Pfam" id="PF18995">
    <property type="entry name" value="PRT6_C"/>
    <property type="match status" value="1"/>
</dbReference>
<evidence type="ECO:0000256" key="4">
    <source>
        <dbReference type="ARBA" id="ARBA00022723"/>
    </source>
</evidence>
<comment type="caution">
    <text evidence="13">The sequence shown here is derived from an EMBL/GenBank/DDBJ whole genome shotgun (WGS) entry which is preliminary data.</text>
</comment>
<dbReference type="FunFam" id="2.10.110.30:FF:000001">
    <property type="entry name" value="E3 ubiquitin-protein ligase UBR2 isoform 1"/>
    <property type="match status" value="1"/>
</dbReference>
<feature type="compositionally biased region" description="Basic residues" evidence="11">
    <location>
        <begin position="1368"/>
        <end position="1377"/>
    </location>
</feature>
<evidence type="ECO:0000256" key="2">
    <source>
        <dbReference type="ARBA" id="ARBA00004906"/>
    </source>
</evidence>
<sequence>YQWSGAGLLIGMIDKLVRAIEEENLDVARVVFYDYAKDAPKVFKSFDQPWEYKQDESAITSTFLVPIAMAYCGTDDVEEMKQGEETMASMFKLNEQAGTTPGRGRAGQMCGYVFKEGEPTFSCRECATDPTCVLCQECFSQSVHRNHKYRMYTSNGSGYCDCGDPDAWTAHYACTTHSPDNAVNMPTTIPLHLLPRLRSITTVILEYAARILSWPKDKGFLLHLPGLKRISDPKRTFQTMLYNDETHTYDSVIRALELSIHCTKEQAMMMATFVDKEGCTSVATGDKEACVRVLTDIKRRTQRDHSRRTERQGPLEVHVLESELISHQHLAIALLQWLSDQLTVFPLIGDVVGEILLRERVREESMETDDTVPSSSGLSPTPMQSSPEENSIDSTGINDETWIGEATTLVDAVMGADSMMWKQARASWHQLMMKTVLMNMDHKLAFSRRFLHLYPSLQCGFIDDDQEHDVSVVALSVQMLTVPPIARRLISEEGALARIFDVFLKQCEKWVCTDKDTTGSPLAVAHRRRLDFSKHTYPVTIKRALHMIRDQVYLLTQKPTPEEWNDQLRTSFLDGWELLISLLDLMQGMDEVKRQEGEHQQWEMEWETAFNMQLRIQEMITLMVSWANSDPVVHLEATHRVVAAMQTVLDEMNPIDLEGGVTHGIITVGGSKHVVPVFDALRHPVSIHIPVFRLLAGLVTTHIPEARRYLDPSVEPTTQKEIEVKTALKKLDFNLFELQTRVLVLCAQMGANLWRRNGFSLANQVHNYFSPLCRTEMYDQDLVSLQYAAATIDDINKFIIHIMFRYRIASWADPDFEVTQDERKQEKEDMSKYTVILAEHFFTTIINILSERYRPGVGECVRADMLEREIIHVLATGPQTFSFIQQKLHHDPLLHRVSVNETVTKVADFKRLTSNTAGKFELKDDYLEKYDAFFYHYTRQSSSAAEQYQKKHRANKSRGIRACPPPVPLPLSPLFLPLTRLLLAPSLIATLALNLQRVARRSRFQSESIFHRVLYIIGLGLHEQSGRLVEFDFVAVANRDEFRMLKLLEELSSKQEAAAHADLLWWTIQKFKEVTAARDAELARRAGTTNEMEGEEKKEEEKKGHQEEGEDEVERKKKAKAALAAKMRANAMSQMHRLQKRFTAQVEKEEEEGKSVKEEAPDHAEIAEKEEKKGMEDELYDEDEDCPILTEKLASFPVCIGPSKLVIDKVHPRTVTCVLCQEKEPLDTNHARFVCAAYVQRSQLFAQHGPSSDLRLDSFLVNASLVDEMETTTCSHTMHYDCYTNLHESNLLRERRGRQLLITNKILDTDNGEYLCPLCKRLSNTAVPLLPPIQIIGIEGFSANHRAGEEETFEGWVTEMRRFVALTKPKHSRKRSHSERSLLDLGKHHGERGGERDPLAQGSLEGALSNSVPSSSQLNLLFNMEGLGERGGVNRQPQRQQPLEEAAAGDAGEEEREEVGGERDVVMGMDEFMVDLAPDQRRGVREAVMDLNEFLALADGEEVERDEELLLLLRGAAAAVMADARAGEAQPPANGPLAAPAADDPEGIELVAVVNPVVQVNLQLGRPPAAAAVADGGEEEDDADGEVAMVIDDEDEEEAPAPLPARIILNRRGEGRREIELAAGAMQRRMQAIPGVLTGIIKGLPTTILSRLSKRVLPAAVSESEDGVRHFTKFLMKTHVTTDHTLSFSSTITVWRTTTHVLRSISAILDIEGKPLFGALNTRQRDCVTCLARLSALLSCNLAPFGEVIKVMMRMLLHPSVANPFPATRPTFRSTVASTSNSSIGPSTSASGEAGTSASSAPLSPPPTYNCRPTPKEEKDPKRGRAAAAAFALFFQSEKKEITFNILNIDILALTMELMMCIGWTWHDGVRTAKNVSAHYSKELVADGSNDELHVMRLGLTAFLFQVMATHSDSADADMESGEEGREGEEVEKRVEELWREVKGVQLKDPRGLIKALRDGMIHFLRPLALLYHSLRLVPPPEALRDPSVDEFDPLCRYMGLPHSMLDLLSSPILDELFAMWAPCVPSDVKDIAKQPARARQLISLPKDFSDLITVAAKFRCPSIPLDEKSTMPTMCLLCGQLLCSQSYCCQKFAQVNKDNVGACMQHLPTCSGGTGMFLRIRDCYIVLLTNRVRGCIRAAPYVDEFGEVDQGFRRGNPMHLNEEMYAKLRHLWLHQNISEEVVNRYELDHRNMAYEWNHF</sequence>
<feature type="region of interest" description="Disordered" evidence="11">
    <location>
        <begin position="1429"/>
        <end position="1461"/>
    </location>
</feature>
<dbReference type="Gene3D" id="3.30.1390.10">
    <property type="match status" value="1"/>
</dbReference>
<evidence type="ECO:0000256" key="6">
    <source>
        <dbReference type="ARBA" id="ARBA00022786"/>
    </source>
</evidence>
<dbReference type="SMART" id="SM00396">
    <property type="entry name" value="ZnF_UBR1"/>
    <property type="match status" value="1"/>
</dbReference>
<dbReference type="InterPro" id="IPR039164">
    <property type="entry name" value="UBR1-like"/>
</dbReference>
<dbReference type="GO" id="GO:0071596">
    <property type="term" value="P:ubiquitin-dependent protein catabolic process via the N-end rule pathway"/>
    <property type="evidence" value="ECO:0007669"/>
    <property type="project" value="UniProtKB-UniRule"/>
</dbReference>
<evidence type="ECO:0000256" key="7">
    <source>
        <dbReference type="ARBA" id="ARBA00022833"/>
    </source>
</evidence>
<comment type="function">
    <text evidence="10">Ubiquitin ligase protein which is a component of the N-end rule pathway. Recognizes and binds to proteins bearing specific N-terminal residues that are destabilizing according to the N-end rule, leading to their ubiquitination and subsequent degradation.</text>
</comment>
<evidence type="ECO:0000259" key="12">
    <source>
        <dbReference type="PROSITE" id="PS51157"/>
    </source>
</evidence>
<dbReference type="InterPro" id="IPR003126">
    <property type="entry name" value="Znf_UBR"/>
</dbReference>
<dbReference type="CDD" id="cd19672">
    <property type="entry name" value="UBR-box_UBR1_like"/>
    <property type="match status" value="1"/>
</dbReference>
<dbReference type="SUPFAM" id="SSF54736">
    <property type="entry name" value="ClpS-like"/>
    <property type="match status" value="1"/>
</dbReference>
<comment type="pathway">
    <text evidence="2 10">Protein modification; protein ubiquitination.</text>
</comment>
<name>A0AAV5U2Q0_9BILA</name>
<dbReference type="EC" id="2.3.2.27" evidence="10"/>
<dbReference type="PROSITE" id="PS51157">
    <property type="entry name" value="ZF_UBR"/>
    <property type="match status" value="1"/>
</dbReference>
<dbReference type="InterPro" id="IPR055194">
    <property type="entry name" value="UBR1-like_WH"/>
</dbReference>
<dbReference type="InterPro" id="IPR036390">
    <property type="entry name" value="WH_DNA-bd_sf"/>
</dbReference>
<feature type="zinc finger region" description="UBR-type" evidence="9">
    <location>
        <begin position="108"/>
        <end position="179"/>
    </location>
</feature>
<dbReference type="SUPFAM" id="SSF46785">
    <property type="entry name" value="Winged helix' DNA-binding domain"/>
    <property type="match status" value="1"/>
</dbReference>
<feature type="region of interest" description="Disordered" evidence="11">
    <location>
        <begin position="1368"/>
        <end position="1413"/>
    </location>
</feature>
<feature type="region of interest" description="Disordered" evidence="11">
    <location>
        <begin position="363"/>
        <end position="397"/>
    </location>
</feature>
<feature type="compositionally biased region" description="Polar residues" evidence="11">
    <location>
        <begin position="371"/>
        <end position="397"/>
    </location>
</feature>
<dbReference type="Pfam" id="PF02617">
    <property type="entry name" value="ClpS"/>
    <property type="match status" value="1"/>
</dbReference>
<organism evidence="13 14">
    <name type="scientific">Pristionchus entomophagus</name>
    <dbReference type="NCBI Taxonomy" id="358040"/>
    <lineage>
        <taxon>Eukaryota</taxon>
        <taxon>Metazoa</taxon>
        <taxon>Ecdysozoa</taxon>
        <taxon>Nematoda</taxon>
        <taxon>Chromadorea</taxon>
        <taxon>Rhabditida</taxon>
        <taxon>Rhabditina</taxon>
        <taxon>Diplogasteromorpha</taxon>
        <taxon>Diplogasteroidea</taxon>
        <taxon>Neodiplogasteridae</taxon>
        <taxon>Pristionchus</taxon>
    </lineage>
</organism>
<comment type="catalytic activity">
    <reaction evidence="1 10">
        <text>S-ubiquitinyl-[E2 ubiquitin-conjugating enzyme]-L-cysteine + [acceptor protein]-L-lysine = [E2 ubiquitin-conjugating enzyme]-L-cysteine + N(6)-ubiquitinyl-[acceptor protein]-L-lysine.</text>
        <dbReference type="EC" id="2.3.2.27"/>
    </reaction>
</comment>
<evidence type="ECO:0000256" key="5">
    <source>
        <dbReference type="ARBA" id="ARBA00022771"/>
    </source>
</evidence>
<dbReference type="Proteomes" id="UP001432027">
    <property type="component" value="Unassembled WGS sequence"/>
</dbReference>
<dbReference type="GO" id="GO:0016567">
    <property type="term" value="P:protein ubiquitination"/>
    <property type="evidence" value="ECO:0007669"/>
    <property type="project" value="UniProtKB-UniRule"/>
</dbReference>
<dbReference type="GO" id="GO:0005737">
    <property type="term" value="C:cytoplasm"/>
    <property type="evidence" value="ECO:0007669"/>
    <property type="project" value="TreeGrafter"/>
</dbReference>
<reference evidence="13" key="1">
    <citation type="submission" date="2023-10" db="EMBL/GenBank/DDBJ databases">
        <title>Genome assembly of Pristionchus species.</title>
        <authorList>
            <person name="Yoshida K."/>
            <person name="Sommer R.J."/>
        </authorList>
    </citation>
    <scope>NUCLEOTIDE SEQUENCE</scope>
    <source>
        <strain evidence="13">RS0144</strain>
    </source>
</reference>
<dbReference type="GO" id="GO:0061630">
    <property type="term" value="F:ubiquitin protein ligase activity"/>
    <property type="evidence" value="ECO:0007669"/>
    <property type="project" value="UniProtKB-UniRule"/>
</dbReference>
<keyword evidence="6 10" id="KW-0833">Ubl conjugation pathway</keyword>
<evidence type="ECO:0000313" key="14">
    <source>
        <dbReference type="Proteomes" id="UP001432027"/>
    </source>
</evidence>
<dbReference type="GO" id="GO:0008270">
    <property type="term" value="F:zinc ion binding"/>
    <property type="evidence" value="ECO:0007669"/>
    <property type="project" value="UniProtKB-UniRule"/>
</dbReference>
<feature type="non-terminal residue" evidence="13">
    <location>
        <position position="1"/>
    </location>
</feature>
<feature type="region of interest" description="Disordered" evidence="11">
    <location>
        <begin position="1083"/>
        <end position="1118"/>
    </location>
</feature>
<feature type="domain" description="UBR-type" evidence="12">
    <location>
        <begin position="108"/>
        <end position="179"/>
    </location>
</feature>
<feature type="compositionally biased region" description="Basic and acidic residues" evidence="11">
    <location>
        <begin position="1095"/>
        <end position="1107"/>
    </location>
</feature>
<evidence type="ECO:0000256" key="8">
    <source>
        <dbReference type="ARBA" id="ARBA00046341"/>
    </source>
</evidence>
<dbReference type="FunFam" id="3.30.1390.10:FF:000010">
    <property type="entry name" value="E3 ubiquitin-protein ligase ubr-1"/>
    <property type="match status" value="1"/>
</dbReference>
<protein>
    <recommendedName>
        <fullName evidence="10">E3 ubiquitin-protein ligase</fullName>
        <ecNumber evidence="10">2.3.2.27</ecNumber>
    </recommendedName>
</protein>
<dbReference type="PANTHER" id="PTHR21497:SF24">
    <property type="entry name" value="E3 UBIQUITIN-PROTEIN LIGASE UBR1"/>
    <property type="match status" value="1"/>
</dbReference>
<evidence type="ECO:0000256" key="1">
    <source>
        <dbReference type="ARBA" id="ARBA00000900"/>
    </source>
</evidence>
<gene>
    <name evidence="13" type="ORF">PENTCL1PPCAC_23295</name>
</gene>
<dbReference type="InterPro" id="IPR044046">
    <property type="entry name" value="E3_ligase_UBR-like_C"/>
</dbReference>
<proteinExistence type="inferred from homology"/>
<feature type="region of interest" description="Disordered" evidence="11">
    <location>
        <begin position="1776"/>
        <end position="1822"/>
    </location>
</feature>
<dbReference type="Gene3D" id="2.10.110.30">
    <property type="match status" value="1"/>
</dbReference>
<dbReference type="InterPro" id="IPR014719">
    <property type="entry name" value="Ribosomal_bL12_C/ClpS-like"/>
</dbReference>
<evidence type="ECO:0000256" key="9">
    <source>
        <dbReference type="PROSITE-ProRule" id="PRU00508"/>
    </source>
</evidence>
<keyword evidence="7 10" id="KW-0862">Zinc</keyword>
<dbReference type="Pfam" id="PF22960">
    <property type="entry name" value="WHD_UBR1"/>
    <property type="match status" value="1"/>
</dbReference>
<keyword evidence="5 10" id="KW-0863">Zinc-finger</keyword>
<comment type="similarity">
    <text evidence="8 10">Belongs to the E3 ubiquitin-protein ligase UBR1-like family.</text>
</comment>
<evidence type="ECO:0000256" key="10">
    <source>
        <dbReference type="RuleBase" id="RU366018"/>
    </source>
</evidence>
<keyword evidence="4 10" id="KW-0479">Metal-binding</keyword>
<feature type="compositionally biased region" description="Basic and acidic residues" evidence="11">
    <location>
        <begin position="1378"/>
        <end position="1398"/>
    </location>
</feature>
<keyword evidence="3 10" id="KW-0808">Transferase</keyword>
<keyword evidence="14" id="KW-1185">Reference proteome</keyword>
<dbReference type="PANTHER" id="PTHR21497">
    <property type="entry name" value="UBIQUITIN LIGASE E3 ALPHA-RELATED"/>
    <property type="match status" value="1"/>
</dbReference>